<dbReference type="RefSeq" id="WP_093283343.1">
    <property type="nucleotide sequence ID" value="NZ_FOFS01000004.1"/>
</dbReference>
<evidence type="ECO:0000256" key="2">
    <source>
        <dbReference type="SAM" id="MobiDB-lite"/>
    </source>
</evidence>
<evidence type="ECO:0000259" key="3">
    <source>
        <dbReference type="Pfam" id="PF00586"/>
    </source>
</evidence>
<evidence type="ECO:0000313" key="5">
    <source>
        <dbReference type="EMBL" id="SEQ12956.1"/>
    </source>
</evidence>
<proteinExistence type="inferred from homology"/>
<evidence type="ECO:0000313" key="6">
    <source>
        <dbReference type="Proteomes" id="UP000199233"/>
    </source>
</evidence>
<dbReference type="Gene3D" id="3.30.1330.10">
    <property type="entry name" value="PurM-like, N-terminal domain"/>
    <property type="match status" value="1"/>
</dbReference>
<dbReference type="Gene3D" id="3.90.650.10">
    <property type="entry name" value="PurM-like C-terminal domain"/>
    <property type="match status" value="1"/>
</dbReference>
<dbReference type="PANTHER" id="PTHR30303">
    <property type="entry name" value="HYDROGENASE ISOENZYMES FORMATION PROTEIN HYPE"/>
    <property type="match status" value="1"/>
</dbReference>
<dbReference type="PIRSF" id="PIRSF005644">
    <property type="entry name" value="Hdrgns_mtr_HypE"/>
    <property type="match status" value="1"/>
</dbReference>
<sequence length="355" mass="37147">MNDFSANDGKRRPRINDTHVNLSHGSGGKAMRDLIADVFVGAFDNPSLSALEDQAVFDLKQLGTHGERLAFTTDTYVVDPLFFPGGDIGHLAVNGTVNDLAMSGARPLYLSCGVVLEEGLPIETLRRVVESMRQAALAAGVQIVTGDTKVVERGSADKLFINTAGIGVVPAGINISASRAQPGDAVIINGTLGDHGAAILIARGQLALQAEVPSDCQPLHELVAAMLRACPDIHCLRDATRGGLATVLNEFAQSSQVGIRLQEQTLPLREDVKGACEILGLDPLYLANEGKLVAVVPGEAVEAVLAAMRALPAGRDAACVGRVVAAPRGAVILETGFGGERVVDMLVGEQLPRIC</sequence>
<feature type="region of interest" description="Disordered" evidence="2">
    <location>
        <begin position="1"/>
        <end position="22"/>
    </location>
</feature>
<feature type="compositionally biased region" description="Basic and acidic residues" evidence="2">
    <location>
        <begin position="8"/>
        <end position="17"/>
    </location>
</feature>
<reference evidence="5 6" key="1">
    <citation type="submission" date="2016-10" db="EMBL/GenBank/DDBJ databases">
        <authorList>
            <person name="de Groot N.N."/>
        </authorList>
    </citation>
    <scope>NUCLEOTIDE SEQUENCE [LARGE SCALE GENOMIC DNA]</scope>
    <source>
        <strain evidence="5 6">DSM 25927</strain>
    </source>
</reference>
<dbReference type="Pfam" id="PF02769">
    <property type="entry name" value="AIRS_C"/>
    <property type="match status" value="1"/>
</dbReference>
<dbReference type="STRING" id="489703.SAMN04488038_10442"/>
<feature type="domain" description="PurM-like C-terminal" evidence="4">
    <location>
        <begin position="181"/>
        <end position="333"/>
    </location>
</feature>
<dbReference type="SUPFAM" id="SSF56042">
    <property type="entry name" value="PurM C-terminal domain-like"/>
    <property type="match status" value="1"/>
</dbReference>
<dbReference type="FunFam" id="3.30.1330.10:FF:000015">
    <property type="entry name" value="Hydrogenase expression/formation protein HypE"/>
    <property type="match status" value="1"/>
</dbReference>
<keyword evidence="6" id="KW-1185">Reference proteome</keyword>
<dbReference type="InterPro" id="IPR011854">
    <property type="entry name" value="HypE"/>
</dbReference>
<dbReference type="EMBL" id="FOFS01000004">
    <property type="protein sequence ID" value="SEQ12956.1"/>
    <property type="molecule type" value="Genomic_DNA"/>
</dbReference>
<dbReference type="InterPro" id="IPR036676">
    <property type="entry name" value="PurM-like_C_sf"/>
</dbReference>
<dbReference type="InterPro" id="IPR036921">
    <property type="entry name" value="PurM-like_N_sf"/>
</dbReference>
<comment type="similarity">
    <text evidence="1">Belongs to the HypE family.</text>
</comment>
<dbReference type="CDD" id="cd02197">
    <property type="entry name" value="HypE"/>
    <property type="match status" value="1"/>
</dbReference>
<dbReference type="SUPFAM" id="SSF55326">
    <property type="entry name" value="PurM N-terminal domain-like"/>
    <property type="match status" value="1"/>
</dbReference>
<dbReference type="PANTHER" id="PTHR30303:SF0">
    <property type="entry name" value="CARBAMOYL DEHYDRATASE HYPE"/>
    <property type="match status" value="1"/>
</dbReference>
<evidence type="ECO:0000259" key="4">
    <source>
        <dbReference type="Pfam" id="PF02769"/>
    </source>
</evidence>
<dbReference type="AlphaFoldDB" id="A0A1H9DHI4"/>
<dbReference type="GO" id="GO:0051604">
    <property type="term" value="P:protein maturation"/>
    <property type="evidence" value="ECO:0007669"/>
    <property type="project" value="TreeGrafter"/>
</dbReference>
<feature type="domain" description="PurM-like N-terminal" evidence="3">
    <location>
        <begin position="52"/>
        <end position="169"/>
    </location>
</feature>
<dbReference type="NCBIfam" id="TIGR02124">
    <property type="entry name" value="hypE"/>
    <property type="match status" value="1"/>
</dbReference>
<gene>
    <name evidence="5" type="ORF">SAMN04488038_10442</name>
</gene>
<evidence type="ECO:0000256" key="1">
    <source>
        <dbReference type="ARBA" id="ARBA00006243"/>
    </source>
</evidence>
<name>A0A1H9DHI4_9GAMM</name>
<protein>
    <submittedName>
        <fullName evidence="5">Hydrogenase expression/formation protein HypE</fullName>
    </submittedName>
</protein>
<dbReference type="Proteomes" id="UP000199233">
    <property type="component" value="Unassembled WGS sequence"/>
</dbReference>
<dbReference type="InterPro" id="IPR010918">
    <property type="entry name" value="PurM-like_C_dom"/>
</dbReference>
<organism evidence="5 6">
    <name type="scientific">Solimonas aquatica</name>
    <dbReference type="NCBI Taxonomy" id="489703"/>
    <lineage>
        <taxon>Bacteria</taxon>
        <taxon>Pseudomonadati</taxon>
        <taxon>Pseudomonadota</taxon>
        <taxon>Gammaproteobacteria</taxon>
        <taxon>Nevskiales</taxon>
        <taxon>Nevskiaceae</taxon>
        <taxon>Solimonas</taxon>
    </lineage>
</organism>
<dbReference type="OrthoDB" id="9801934at2"/>
<dbReference type="InterPro" id="IPR016188">
    <property type="entry name" value="PurM-like_N"/>
</dbReference>
<dbReference type="Pfam" id="PF00586">
    <property type="entry name" value="AIRS"/>
    <property type="match status" value="1"/>
</dbReference>
<accession>A0A1H9DHI4</accession>